<feature type="compositionally biased region" description="Basic and acidic residues" evidence="5">
    <location>
        <begin position="868"/>
        <end position="886"/>
    </location>
</feature>
<feature type="compositionally biased region" description="Basic and acidic residues" evidence="5">
    <location>
        <begin position="1503"/>
        <end position="1527"/>
    </location>
</feature>
<feature type="compositionally biased region" description="Low complexity" evidence="5">
    <location>
        <begin position="32"/>
        <end position="43"/>
    </location>
</feature>
<feature type="compositionally biased region" description="Basic and acidic residues" evidence="5">
    <location>
        <begin position="2056"/>
        <end position="2071"/>
    </location>
</feature>
<dbReference type="SMART" id="SM00330">
    <property type="entry name" value="PIPKc"/>
    <property type="match status" value="1"/>
</dbReference>
<feature type="compositionally biased region" description="Polar residues" evidence="5">
    <location>
        <begin position="3081"/>
        <end position="3094"/>
    </location>
</feature>
<feature type="compositionally biased region" description="Low complexity" evidence="5">
    <location>
        <begin position="5326"/>
        <end position="5335"/>
    </location>
</feature>
<feature type="compositionally biased region" description="Basic and acidic residues" evidence="5">
    <location>
        <begin position="1231"/>
        <end position="1241"/>
    </location>
</feature>
<reference evidence="7" key="1">
    <citation type="journal article" date="2015" name="PLoS ONE">
        <title>Comprehensive Evaluation of Toxoplasma gondii VEG and Neospora caninum LIV Genomes with Tachyzoite Stage Transcriptome and Proteome Defines Novel Transcript Features.</title>
        <authorList>
            <person name="Ramaprasad A."/>
            <person name="Mourier T."/>
            <person name="Naeem R."/>
            <person name="Malas T.B."/>
            <person name="Moussa E."/>
            <person name="Panigrahi A."/>
            <person name="Vermont S.J."/>
            <person name="Otto T.D."/>
            <person name="Wastling J."/>
            <person name="Pain A."/>
        </authorList>
    </citation>
    <scope>NUCLEOTIDE SEQUENCE</scope>
    <source>
        <strain evidence="7">Liverpool</strain>
    </source>
</reference>
<feature type="region of interest" description="Disordered" evidence="5">
    <location>
        <begin position="2670"/>
        <end position="2696"/>
    </location>
</feature>
<feature type="region of interest" description="Disordered" evidence="5">
    <location>
        <begin position="4221"/>
        <end position="4284"/>
    </location>
</feature>
<keyword evidence="1" id="KW-0479">Metal-binding</keyword>
<feature type="compositionally biased region" description="Low complexity" evidence="5">
    <location>
        <begin position="2586"/>
        <end position="2601"/>
    </location>
</feature>
<feature type="region of interest" description="Disordered" evidence="5">
    <location>
        <begin position="32"/>
        <end position="100"/>
    </location>
</feature>
<feature type="region of interest" description="Disordered" evidence="5">
    <location>
        <begin position="1665"/>
        <end position="1729"/>
    </location>
</feature>
<feature type="compositionally biased region" description="Low complexity" evidence="5">
    <location>
        <begin position="83"/>
        <end position="100"/>
    </location>
</feature>
<feature type="compositionally biased region" description="Basic and acidic residues" evidence="5">
    <location>
        <begin position="5528"/>
        <end position="5537"/>
    </location>
</feature>
<feature type="compositionally biased region" description="Basic and acidic residues" evidence="5">
    <location>
        <begin position="5170"/>
        <end position="5180"/>
    </location>
</feature>
<feature type="compositionally biased region" description="Low complexity" evidence="5">
    <location>
        <begin position="4474"/>
        <end position="4485"/>
    </location>
</feature>
<dbReference type="SUPFAM" id="SSF52029">
    <property type="entry name" value="GroEL apical domain-like"/>
    <property type="match status" value="1"/>
</dbReference>
<evidence type="ECO:0000256" key="3">
    <source>
        <dbReference type="ARBA" id="ARBA00022833"/>
    </source>
</evidence>
<feature type="region of interest" description="Disordered" evidence="5">
    <location>
        <begin position="3270"/>
        <end position="3320"/>
    </location>
</feature>
<keyword evidence="7" id="KW-0808">Transferase</keyword>
<feature type="compositionally biased region" description="Low complexity" evidence="5">
    <location>
        <begin position="3387"/>
        <end position="3407"/>
    </location>
</feature>
<feature type="compositionally biased region" description="Basic and acidic residues" evidence="5">
    <location>
        <begin position="5117"/>
        <end position="5127"/>
    </location>
</feature>
<dbReference type="InterPro" id="IPR011011">
    <property type="entry name" value="Znf_FYVE_PHD"/>
</dbReference>
<organism evidence="7">
    <name type="scientific">Neospora caninum (strain Liverpool)</name>
    <dbReference type="NCBI Taxonomy" id="572307"/>
    <lineage>
        <taxon>Eukaryota</taxon>
        <taxon>Sar</taxon>
        <taxon>Alveolata</taxon>
        <taxon>Apicomplexa</taxon>
        <taxon>Conoidasida</taxon>
        <taxon>Coccidia</taxon>
        <taxon>Eucoccidiorida</taxon>
        <taxon>Eimeriorina</taxon>
        <taxon>Sarcocystidae</taxon>
        <taxon>Neospora</taxon>
    </lineage>
</organism>
<feature type="region of interest" description="Disordered" evidence="5">
    <location>
        <begin position="1485"/>
        <end position="1527"/>
    </location>
</feature>
<feature type="compositionally biased region" description="Low complexity" evidence="5">
    <location>
        <begin position="2321"/>
        <end position="2334"/>
    </location>
</feature>
<accession>A0A0F7UFS7</accession>
<proteinExistence type="predicted"/>
<dbReference type="EMBL" id="LN714482">
    <property type="protein sequence ID" value="CEL67202.1"/>
    <property type="molecule type" value="Genomic_DNA"/>
</dbReference>
<feature type="compositionally biased region" description="Basic and acidic residues" evidence="5">
    <location>
        <begin position="781"/>
        <end position="797"/>
    </location>
</feature>
<dbReference type="InterPro" id="IPR027483">
    <property type="entry name" value="PInositol-4-P-4/5-kinase_C_sf"/>
</dbReference>
<feature type="compositionally biased region" description="Polar residues" evidence="5">
    <location>
        <begin position="2310"/>
        <end position="2320"/>
    </location>
</feature>
<dbReference type="PANTHER" id="PTHR45748">
    <property type="entry name" value="1-PHOSPHATIDYLINOSITOL 3-PHOSPHATE 5-KINASE-RELATED"/>
    <property type="match status" value="1"/>
</dbReference>
<feature type="region of interest" description="Disordered" evidence="5">
    <location>
        <begin position="1745"/>
        <end position="1805"/>
    </location>
</feature>
<feature type="compositionally biased region" description="Basic and acidic residues" evidence="5">
    <location>
        <begin position="2110"/>
        <end position="2120"/>
    </location>
</feature>
<feature type="region of interest" description="Disordered" evidence="5">
    <location>
        <begin position="923"/>
        <end position="1029"/>
    </location>
</feature>
<feature type="region of interest" description="Disordered" evidence="5">
    <location>
        <begin position="3578"/>
        <end position="3676"/>
    </location>
</feature>
<feature type="compositionally biased region" description="Basic and acidic residues" evidence="5">
    <location>
        <begin position="4225"/>
        <end position="4243"/>
    </location>
</feature>
<feature type="compositionally biased region" description="Low complexity" evidence="5">
    <location>
        <begin position="4520"/>
        <end position="4554"/>
    </location>
</feature>
<feature type="compositionally biased region" description="Basic and acidic residues" evidence="5">
    <location>
        <begin position="3069"/>
        <end position="3080"/>
    </location>
</feature>
<feature type="region of interest" description="Disordered" evidence="5">
    <location>
        <begin position="2013"/>
        <end position="2184"/>
    </location>
</feature>
<keyword evidence="3" id="KW-0862">Zinc</keyword>
<feature type="compositionally biased region" description="Polar residues" evidence="5">
    <location>
        <begin position="2266"/>
        <end position="2276"/>
    </location>
</feature>
<feature type="region of interest" description="Disordered" evidence="5">
    <location>
        <begin position="112"/>
        <end position="161"/>
    </location>
</feature>
<feature type="compositionally biased region" description="Basic residues" evidence="5">
    <location>
        <begin position="4661"/>
        <end position="4670"/>
    </location>
</feature>
<feature type="compositionally biased region" description="Basic and acidic residues" evidence="5">
    <location>
        <begin position="3272"/>
        <end position="3289"/>
    </location>
</feature>
<keyword evidence="7" id="KW-0418">Kinase</keyword>
<feature type="region of interest" description="Disordered" evidence="5">
    <location>
        <begin position="760"/>
        <end position="799"/>
    </location>
</feature>
<dbReference type="SUPFAM" id="SSF57903">
    <property type="entry name" value="FYVE/PHD zinc finger"/>
    <property type="match status" value="1"/>
</dbReference>
<feature type="region of interest" description="Disordered" evidence="5">
    <location>
        <begin position="4517"/>
        <end position="4561"/>
    </location>
</feature>
<dbReference type="GO" id="GO:0000285">
    <property type="term" value="F:1-phosphatidylinositol-3-phosphate 5-kinase activity"/>
    <property type="evidence" value="ECO:0007669"/>
    <property type="project" value="TreeGrafter"/>
</dbReference>
<evidence type="ECO:0000256" key="4">
    <source>
        <dbReference type="PROSITE-ProRule" id="PRU00091"/>
    </source>
</evidence>
<feature type="compositionally biased region" description="Low complexity" evidence="5">
    <location>
        <begin position="1676"/>
        <end position="1686"/>
    </location>
</feature>
<protein>
    <submittedName>
        <fullName evidence="7">Phosphatidylinositol-4-phosphate 5-Kinase</fullName>
    </submittedName>
</protein>
<dbReference type="SUPFAM" id="SSF56104">
    <property type="entry name" value="SAICAR synthase-like"/>
    <property type="match status" value="2"/>
</dbReference>
<feature type="compositionally biased region" description="Basic and acidic residues" evidence="5">
    <location>
        <begin position="935"/>
        <end position="952"/>
    </location>
</feature>
<feature type="region of interest" description="Disordered" evidence="5">
    <location>
        <begin position="2538"/>
        <end position="2560"/>
    </location>
</feature>
<dbReference type="InterPro" id="IPR000306">
    <property type="entry name" value="Znf_FYVE"/>
</dbReference>
<feature type="compositionally biased region" description="Basic and acidic residues" evidence="5">
    <location>
        <begin position="2013"/>
        <end position="2034"/>
    </location>
</feature>
<feature type="compositionally biased region" description="Basic and acidic residues" evidence="5">
    <location>
        <begin position="3446"/>
        <end position="3465"/>
    </location>
</feature>
<dbReference type="Gene3D" id="3.50.7.10">
    <property type="entry name" value="GroEL"/>
    <property type="match status" value="1"/>
</dbReference>
<feature type="region of interest" description="Disordered" evidence="5">
    <location>
        <begin position="1220"/>
        <end position="1241"/>
    </location>
</feature>
<feature type="region of interest" description="Disordered" evidence="5">
    <location>
        <begin position="4363"/>
        <end position="4426"/>
    </location>
</feature>
<feature type="compositionally biased region" description="Acidic residues" evidence="5">
    <location>
        <begin position="4142"/>
        <end position="4152"/>
    </location>
</feature>
<feature type="compositionally biased region" description="Polar residues" evidence="5">
    <location>
        <begin position="1878"/>
        <end position="1890"/>
    </location>
</feature>
<feature type="compositionally biased region" description="Polar residues" evidence="5">
    <location>
        <begin position="5642"/>
        <end position="5652"/>
    </location>
</feature>
<feature type="region of interest" description="Disordered" evidence="5">
    <location>
        <begin position="3069"/>
        <end position="3178"/>
    </location>
</feature>
<evidence type="ECO:0000259" key="6">
    <source>
        <dbReference type="PROSITE" id="PS50178"/>
    </source>
</evidence>
<feature type="compositionally biased region" description="Basic and acidic residues" evidence="5">
    <location>
        <begin position="663"/>
        <end position="673"/>
    </location>
</feature>
<feature type="region of interest" description="Disordered" evidence="5">
    <location>
        <begin position="2819"/>
        <end position="2897"/>
    </location>
</feature>
<feature type="region of interest" description="Disordered" evidence="5">
    <location>
        <begin position="862"/>
        <end position="894"/>
    </location>
</feature>
<dbReference type="GO" id="GO:0008270">
    <property type="term" value="F:zinc ion binding"/>
    <property type="evidence" value="ECO:0007669"/>
    <property type="project" value="UniProtKB-KW"/>
</dbReference>
<feature type="compositionally biased region" description="Basic and acidic residues" evidence="5">
    <location>
        <begin position="5200"/>
        <end position="5209"/>
    </location>
</feature>
<feature type="compositionally biased region" description="Low complexity" evidence="5">
    <location>
        <begin position="3220"/>
        <end position="3236"/>
    </location>
</feature>
<dbReference type="GO" id="GO:0046854">
    <property type="term" value="P:phosphatidylinositol phosphate biosynthetic process"/>
    <property type="evidence" value="ECO:0007669"/>
    <property type="project" value="TreeGrafter"/>
</dbReference>
<feature type="compositionally biased region" description="Basic and acidic residues" evidence="5">
    <location>
        <begin position="3096"/>
        <end position="3113"/>
    </location>
</feature>
<feature type="compositionally biased region" description="Basic and acidic residues" evidence="5">
    <location>
        <begin position="2289"/>
        <end position="2302"/>
    </location>
</feature>
<evidence type="ECO:0000256" key="5">
    <source>
        <dbReference type="SAM" id="MobiDB-lite"/>
    </source>
</evidence>
<evidence type="ECO:0000313" key="7">
    <source>
        <dbReference type="EMBL" id="CEL67202.1"/>
    </source>
</evidence>
<feature type="compositionally biased region" description="Polar residues" evidence="5">
    <location>
        <begin position="3305"/>
        <end position="3315"/>
    </location>
</feature>
<feature type="compositionally biased region" description="Basic and acidic residues" evidence="5">
    <location>
        <begin position="966"/>
        <end position="977"/>
    </location>
</feature>
<feature type="compositionally biased region" description="Polar residues" evidence="5">
    <location>
        <begin position="4401"/>
        <end position="4412"/>
    </location>
</feature>
<feature type="region of interest" description="Disordered" evidence="5">
    <location>
        <begin position="5029"/>
        <end position="5350"/>
    </location>
</feature>
<feature type="region of interest" description="Disordered" evidence="5">
    <location>
        <begin position="4133"/>
        <end position="4152"/>
    </location>
</feature>
<dbReference type="GO" id="GO:0010008">
    <property type="term" value="C:endosome membrane"/>
    <property type="evidence" value="ECO:0007669"/>
    <property type="project" value="TreeGrafter"/>
</dbReference>
<feature type="compositionally biased region" description="Polar residues" evidence="5">
    <location>
        <begin position="2428"/>
        <end position="2444"/>
    </location>
</feature>
<feature type="domain" description="FYVE-type" evidence="6">
    <location>
        <begin position="199"/>
        <end position="260"/>
    </location>
</feature>
<feature type="compositionally biased region" description="Basic and acidic residues" evidence="5">
    <location>
        <begin position="5235"/>
        <end position="5264"/>
    </location>
</feature>
<dbReference type="Gene3D" id="3.30.800.10">
    <property type="entry name" value="Phosphatidylinositol Phosphate Kinase II Beta"/>
    <property type="match status" value="1"/>
</dbReference>
<feature type="compositionally biased region" description="Low complexity" evidence="5">
    <location>
        <begin position="1713"/>
        <end position="1729"/>
    </location>
</feature>
<feature type="region of interest" description="Disordered" evidence="5">
    <location>
        <begin position="2948"/>
        <end position="3005"/>
    </location>
</feature>
<feature type="region of interest" description="Disordered" evidence="5">
    <location>
        <begin position="663"/>
        <end position="703"/>
    </location>
</feature>
<dbReference type="Pfam" id="PF01504">
    <property type="entry name" value="PIP5K"/>
    <property type="match status" value="1"/>
</dbReference>
<feature type="compositionally biased region" description="Basic and acidic residues" evidence="5">
    <location>
        <begin position="2958"/>
        <end position="2982"/>
    </location>
</feature>
<keyword evidence="2 4" id="KW-0863">Zinc-finger</keyword>
<feature type="compositionally biased region" description="Basic and acidic residues" evidence="5">
    <location>
        <begin position="4363"/>
        <end position="4373"/>
    </location>
</feature>
<feature type="region of interest" description="Disordered" evidence="5">
    <location>
        <begin position="2576"/>
        <end position="2635"/>
    </location>
</feature>
<dbReference type="InterPro" id="IPR013083">
    <property type="entry name" value="Znf_RING/FYVE/PHD"/>
</dbReference>
<feature type="compositionally biased region" description="Polar residues" evidence="5">
    <location>
        <begin position="2988"/>
        <end position="2999"/>
    </location>
</feature>
<feature type="region of interest" description="Disordered" evidence="5">
    <location>
        <begin position="4449"/>
        <end position="4485"/>
    </location>
</feature>
<feature type="compositionally biased region" description="Polar residues" evidence="5">
    <location>
        <begin position="3149"/>
        <end position="3165"/>
    </location>
</feature>
<dbReference type="InterPro" id="IPR027484">
    <property type="entry name" value="PInositol-4-P-5-kinase_N"/>
</dbReference>
<dbReference type="Gene3D" id="3.30.40.10">
    <property type="entry name" value="Zinc/RING finger domain, C3HC4 (zinc finger)"/>
    <property type="match status" value="1"/>
</dbReference>
<sequence length="5746" mass="613138">MTFSTVSPCSPTPEAGDSCCPRFSACSSTVRRSRSSSFLTADAPGGGEGAREDEEAKARGLTRPERDRLFSPRSSSARNPHESLPLPSASSRSRTGYDRSASPSLFTSFSSLASPLSPPDPALSSSRGAGTHQHLTPRELTPPSRFPPASVSSPSGASSSSFAAPRFVSLFFSRDPRGEGTGASGLETTGRPTDWLMPDSKCSRCFACGVSFSTFTRRHHCRQCGLVFCHKCCSCWGEGAPLGFGPGRVRVCGACSQLAQRDEEEARREQGERAAICEHEQEETEVEASEEKETQTRRALPRGVRAFTTSSSREEEERKRTRRRASQSVCLSSRSASSFSSSGPAASISSRWVPSPSAFCSAGEAAWRHLRGSVYLHCRLVGLSRLHARILFDLTLSVIAPLRLPAASPSSSPPSVFDFVKVKRLPGLSVSDSFFVHGVVFPLHLHCKQHTRLLLQRPRLLLLSSFLGLPRQYPPSASPASPGMPAGACSSLSKPSSLSSSAASFPLSEPSVSNAWPSPLASAVPQAPSPASPASLSRPPGTKDPTKETTAFGAAAQTGAGQPGVSASLPGAAYTRMQILREQEETYTGIVIQKILALEPALILTSDGASQLVQAQLQALGICLLVHVPPRTLRRVSRSSGAPILSSLDRAAALAVALREEQEKDADRRRAAEETGSARSSGDALRLTGTSQEAQPPSKRRQLPWGSCGVCQICRPQPMCVARPSLVFIARCPSRAGATICLRGRASSVLGAQAGDCACVSPEARPPSRTPTGGRGLSPPDPERSSGAEYGKKDFQRSARAAQEVPVVDELFLSKRVLQRALVHAFSLRQELTLVASCCGRESDDAPFQFLPDQLRAQPLTARGAEGAAKRETQPEKQRRFRDHPSARTPPGERATCRLCRAGKKKEPSGACWCRLTRQPVGASRAWRRGGGGAERADTGYEESEARARTECSDSGGVVAAQGCGERGRSGSREAHTSRPPAPSARQLQAKPPSAPRRRRETAQDESEQEAHPVFSGKPPSPTQAMALPFRLSPSPASTAFLSACLFFDRFLQTPLCDWLRLSFSSPLHRPSSLRLLAKLVSPQPLPVAAARRLLLTSLSDLTSLDTRRSRTLALASSSSSSFSFSSSFPLRFACRDGCALPLEGERGLQVLQAGCRFDSEGSPEGCPPFENAGERHRLGDWTAAFENAPRRSSRRGTEGDWGRRLALVAGENVECRFPVKRGGEDDDAAENPHGRERDAEAACSWELRVEKLGRGNRSPGTSETDPCASLENARDLVAFGAFCAALQFRHTRVEGRESNPPPYPSVSSPRRSSPSSLFRSFLSDPSLLGSQPSRACCGPRRLLPTRHPDAPLLEMQAALAAADLAGCSGSSADSPGAPAALDAAFAAWAQRPSAWTESEKDRLFPLAVFLGAQLGPRLRQVWPLHLLTLFRTDSAQLSLISSWSSGKQQCAAHLLRHDLPLLQLPPNREAPLSLWRKAWLQAADATNSTDKKPGGTRATSGRRPDGDAGDQREDGKAASGADAERRSWFEDACEGRSRGRRTSVAAWRDSVDEWATAGSAEGPSERFGDLALAAVLRGPEEAGWRTRERGEETEEARLPSLRDTVQKRCREAAAILHQKKCPAGSARCKRPLLQHALRMQSLDSRIVVRFSLFSPEEHFPTFALPRASSPQRLDLSSPSSASSELSTEKKSASSVAPPDTCSPDDLREESASSDLFTSSASSSSSSLPLFSSTSTTHACLSAEAVETPVPSSASEGQERRDLVARQPGAQDADRRAGQEPGPAETPLEGDGLHANGDGGGRRECEGESWLQALRRSLVFAHQPRNSDSQGYAETEAKGGAAKAACVSEPSGVGAKAGEASGRGARSGERRNLVAGSSFATGDSGGSSPDRTCEKASGRERGGRLKVGRSSKPRAQRWLHTVSTETSQSGVLFWQVCSACQALVLPCRMLGEEGNLPFSKFLELLLCNDSYRGDGSCVSVFLESPRVRLRREDRALQREKCEAALERRCEIQKETRGEEGEGEGEQCRDGGLDRTRRRRRSRCTSTDGEGQAVEQGTRRKENRHPREDGKGSDAWIPEGGGGCEDKRRSEAADGDESAEHEGKVGGGERAGCEKDSTREGYRKRRERRSRTSEDERNSDLYCEAERMERPRAVRTPRSLCPRGAEEDHAQAGRRSRRGAGGRDSVRAWRRSFGKNGGAYSCRSCPHLLFRERTFYFAFAGVVMSFAYEEVPIYTLRRHQLDRLRCLENPHASLLPRGEAPRASTLIGDSSRGTAVLTTDPDLPEGQSGDSRDRNSWRMKDACSNEDEASTPGTPKTRSGDPSSPSPFSASSSVSSSASSAASASAARFPSLSSPRDGSSSVLAIVHLLLCGVLLPLASEAYFASRLTSVLSLASSLAASTGGESEKRERRSLVPQLFRLPRPFIGGASSRSPSVRASQGPSSAAESRRNFVPLDAPAVASSWPSLPFLAPLQSPGLPLLLDFSRTNNPFQWSPSSSSSSSSSSGSPSCSLSCSLSSSSHSRPVPVPAASTLRPSARLFSSSDLSSPSSRSSSDASSVPVSLTTVRDTNGYTSSCRVPRSLLSATRPEPGASSCASPGGSTAHMPLGGADGDGQSRLAPVGAGRRPAACARHTVPRKRAESLEKLATGGARTPTFLDLFKTLRCLLLRLSEEEESGRPREGSGRDAAGNGRDFHRQHFAPDAVSPTDEATMLLLDLVQDILQWTVEAMEARQASRLADCEEANSPRTGRGYARKKRKDSVSLAKSASPRQPPAGMDTCVTFLAVLASLLSPLLSLCDRYIFLFFLLATADQRGVSPIPLSGSARASGTRDGPHGDCSASSWGLADSRKTQVSESHPQLVSCEEGMGAERDERNGRPPSWSPSPRPSCGIALSPPVFSQTPRGRHALRAAQAFVRLTRRAAAVYRYFARRAALLLLVSCCSTWPTARTWAPAGVRSGGAGDRRSVPRRGEPARGGGEMETRNGSDGEASAGSSNRQTQQPDSAWREATQRAIVRSRLRALEARFLCTSALPDLLLLKEGWETLRGHLFEVYRTLVADMFCVLKAATEMHTAVERDSPPEASHRTPSGQRAFGSSPQDDAERHVEALESRPGEGRSRGAPHSPEMEQTPDPEDPSPLPSFRLRSRSLSPQSEASAHQQSATRDAQSSSDKTRGEAPSETVRAAACHVDSAVSAGSSYSIVVAAKLRADPASSLVSVFLSTAAPSASGLPSALSESASESAARDPLPGPCRQDSAQRDMTRRLEAVHARLVASGREVARWEDGQRGRQAERFRHALPSASESARESALGRQSSESTGVSQAKPGGLPFLASALSPLLNLMATPPLLPRSPASSFAPSPASPALRATSTKRKGNVSDGLPPPPSLAMLDPRSGVSSEAGAASVVCSPAVASAPPSPFASFGRRVSSPSPSHAISSVALFEALPPSVALAPRRGDASRGDSEQTRHADAMRESVGTCAADTGRPDDGDGRAPQMKGDTQTEDSPDRATSQKGGREAANPQEPSALSGLKQRDSERLCQGWEGQGAASADGDLVVVMKVLPRGRGDTLEVDDSCGETVKVSPFVPPASCSSPLLQLPRSGVSATPEERARIGDDSRVPSFFRFSPSSPGMSPSSRPPPSSPFSGTSSPHKTPHNLRASPSPPGAVPVAPSPLGTNRRGGDPLVPRFFFAPSSGRRRAVSCEVLQREGERTRDCPPVPFTLVPHTVGEGHERRGRSGAPAETAVAAARRRDQSRGCSFDSPWPGDPRGEMDAADAADGDRADALLVCPVNGSGVGGTRERGQAGDGRIQFSIAASRRRPSHDARGDKEGHDQVGRIARAAPAVPTGEPTPDANAPEGTVHLGMAFALPVASPAPSSPSSPGSRRRSGFPLPRETAAAVPDSHVLFERVSAAVFDRLLEDAQLEMTRLVSSHESLLSSLHPASPPGVFTQLCFPPLARDRLPSPLSRQNVSPLLRNPQRREAFSCSRASPSFASAGVHGVWVTARDTDVGSVIAHALLSAAMQREMAARWASWGSRARARSRPERACASEESGESAEQAETLARRKSSAGDSASSSNFARTDTGPRLAASGEMRGGEPKQQRGSKGAERGVDEEEDSRKMRLPCCGGRCAACRCRRRTGSLAPRSDRVETPEETGDSEAGECDCCRGSCPVGVARLRRLHRAGAFQETAGDAGNHLWGGDCDCPRCGALRRLLQLAMHAPTDEHLATGIASSGRDWRHDAGVKGKREGDRALKTRGSRSHEGQGPVRTGGDDVDRRQKSEGHPSPSICGARTGKSLQKVHSEFHTQRFGGERGTETRLAATHSGSPSGWFLTSCFLSLPPLSAPYWRFDGVGSSPFAPLSSRFGCRLHALADPEVPGRDRPGWARHSRGGSRESSAVRSEARDSCLLQGPPSTGSGQTAHAQSGDGRGDSPETPEGLAIRWWRHGGCGGHARGERCPAVDAGHRRKRHGVGSSGPAVEPPCPSSASSCGSPACPGPFASRPELTEGERPLAETWALLRLFSGLSSETPASATNESSACASSSSHIAPVSPAAPASAAGPSSRSVQPLSARQPGHFDFVEEREGGRNSTRILEGRAVRTLRNYLRLGKSASPSRHNEACRAQASPLRACGNAKASFGWGDEERRVMREVITGPSSAMSAGCGREKEGDARHRARKGKRSFSPHGLTGEASEHVQILVQAKRGEANHEEEASQGVREQADSPCLVTVYYAARFHAMRHLLCGDDMRFCASLRTSQPVRLPGGKSGAHFSLTQDGQYIVKQLNKHEMRLLLSAEAGSALFRHFAETLFDQEPTTLTALYGVFQLAFLNTKSKAFYVVMENLRHGRAREDGFLSQLQSLSFLAPLAALLRPVAEPAGHSGVAGGRGRRAPENPVFEATGEKGEEMTRMPQHDGGDAGTTCSSASGYADEGVSVSTDASVASDSAVADTDLGCSTGRTEPFSLASRVFRLFSSFALSSFPASFQSAPASFTAPAEPSRLLLFDLKGVGTLRYVRLDDKRSPMESSPGAHGDNAEEADLDARGRAKERQENGEVSRRADCTKDAEEERDERGGRRSHGNAQTDTTDAQPFCRQSGLATHSESESGEPFFSETHTAPDRRTSAATDMTPEGISGDRRGRKAETWDISGRQTGDGEDERRGYGCESEGTAGRAGGLQGTAAGAEGTEGERDAGREEAPCWSSDQAQPSSGASVGAARPERCRRIDLEGQCEESDAKAIEKTPFGSGKSGAEWSREGPHASGKRVEDQGDRRQARKDAEASDCRTVSSQGSGEDGSETDEVVGGPLLREKDAARGDASRNLERRDRGVGTQTDVEQAAAVARLSHPPAASSPSPELPGQVEPQAPGGRFRASPLSGVVSPLFLPTFAWASPAALPPSSAPALPVLWDQNFREFSGGFPLCLDSCDHAWLWRALQRDTQLLQRLDVVDYSLLVLVEESGRVRRISVALIDFFRPYTWDKQVETIGKSLAYMTRGLLDQQPTVLSPPQYRLRFLHTMAAFFGPSHPTDLTGIFASLLRLAPALTAREGSADRDRRYPGEQGSAEGPRQSATSGNGGDTQERQARAEEADRCSASSLPADNPEGSLAASCNRCLYSVPPATSPPFSVCAASSSASPSQHFASAFDYPSETPTRRPSLDARVPSVQSAAFSASTAPGKGGPAGREREEGEDAGERLGGEACRNAHAVPVRKAERRTENATEERDARDTRIVHDVQSATAAARASAFSAFLRLRIRDQQRKDRGKRNYY</sequence>
<evidence type="ECO:0000256" key="1">
    <source>
        <dbReference type="ARBA" id="ARBA00022723"/>
    </source>
</evidence>
<feature type="region of interest" description="Disordered" evidence="5">
    <location>
        <begin position="3444"/>
        <end position="3527"/>
    </location>
</feature>
<dbReference type="Gene3D" id="3.30.810.10">
    <property type="entry name" value="2-Layer Sandwich"/>
    <property type="match status" value="1"/>
</dbReference>
<feature type="region of interest" description="Disordered" evidence="5">
    <location>
        <begin position="518"/>
        <end position="548"/>
    </location>
</feature>
<feature type="compositionally biased region" description="Basic and acidic residues" evidence="5">
    <location>
        <begin position="54"/>
        <end position="70"/>
    </location>
</feature>
<dbReference type="Pfam" id="PF01363">
    <property type="entry name" value="FYVE"/>
    <property type="match status" value="1"/>
</dbReference>
<feature type="region of interest" description="Disordered" evidence="5">
    <location>
        <begin position="3220"/>
        <end position="3254"/>
    </location>
</feature>
<gene>
    <name evidence="7" type="ORF">BN1204_030000</name>
</gene>
<feature type="region of interest" description="Disordered" evidence="5">
    <location>
        <begin position="275"/>
        <end position="329"/>
    </location>
</feature>
<feature type="compositionally biased region" description="Basic and acidic residues" evidence="5">
    <location>
        <begin position="5289"/>
        <end position="5309"/>
    </location>
</feature>
<feature type="compositionally biased region" description="Basic and acidic residues" evidence="5">
    <location>
        <begin position="3598"/>
        <end position="3609"/>
    </location>
</feature>
<feature type="compositionally biased region" description="Polar residues" evidence="5">
    <location>
        <begin position="5063"/>
        <end position="5072"/>
    </location>
</feature>
<feature type="region of interest" description="Disordered" evidence="5">
    <location>
        <begin position="2733"/>
        <end position="2771"/>
    </location>
</feature>
<feature type="region of interest" description="Disordered" evidence="5">
    <location>
        <begin position="2423"/>
        <end position="2448"/>
    </location>
</feature>
<evidence type="ECO:0000256" key="2">
    <source>
        <dbReference type="ARBA" id="ARBA00022771"/>
    </source>
</evidence>
<dbReference type="PANTHER" id="PTHR45748:SF7">
    <property type="entry name" value="1-PHOSPHATIDYLINOSITOL 3-PHOSPHATE 5-KINASE-RELATED"/>
    <property type="match status" value="1"/>
</dbReference>
<feature type="compositionally biased region" description="Basic and acidic residues" evidence="5">
    <location>
        <begin position="2083"/>
        <end position="2103"/>
    </location>
</feature>
<feature type="compositionally biased region" description="Basic and acidic residues" evidence="5">
    <location>
        <begin position="5688"/>
        <end position="5707"/>
    </location>
</feature>
<feature type="region of interest" description="Disordered" evidence="5">
    <location>
        <begin position="5617"/>
        <end position="5707"/>
    </location>
</feature>
<dbReference type="InterPro" id="IPR027409">
    <property type="entry name" value="GroEL-like_apical_dom_sf"/>
</dbReference>
<dbReference type="InterPro" id="IPR002498">
    <property type="entry name" value="PInositol-4-P-4/5-kinase_core"/>
</dbReference>
<feature type="compositionally biased region" description="Basic and acidic residues" evidence="5">
    <location>
        <begin position="4085"/>
        <end position="4101"/>
    </location>
</feature>
<feature type="region of interest" description="Disordered" evidence="5">
    <location>
        <begin position="2253"/>
        <end position="2334"/>
    </location>
</feature>
<feature type="region of interest" description="Disordered" evidence="5">
    <location>
        <begin position="4644"/>
        <end position="4675"/>
    </location>
</feature>
<dbReference type="PROSITE" id="PS50178">
    <property type="entry name" value="ZF_FYVE"/>
    <property type="match status" value="1"/>
</dbReference>
<feature type="compositionally biased region" description="Low complexity" evidence="5">
    <location>
        <begin position="3346"/>
        <end position="3362"/>
    </location>
</feature>
<feature type="compositionally biased region" description="Basic and acidic residues" evidence="5">
    <location>
        <begin position="2129"/>
        <end position="2151"/>
    </location>
</feature>
<feature type="compositionally biased region" description="Low complexity" evidence="5">
    <location>
        <begin position="3135"/>
        <end position="3148"/>
    </location>
</feature>
<name>A0A0F7UFS7_NEOCL</name>
<feature type="compositionally biased region" description="Basic and acidic residues" evidence="5">
    <location>
        <begin position="5029"/>
        <end position="5058"/>
    </location>
</feature>
<feature type="compositionally biased region" description="Low complexity" evidence="5">
    <location>
        <begin position="147"/>
        <end position="161"/>
    </location>
</feature>
<feature type="region of interest" description="Disordered" evidence="5">
    <location>
        <begin position="5527"/>
        <end position="5581"/>
    </location>
</feature>
<feature type="compositionally biased region" description="Low complexity" evidence="5">
    <location>
        <begin position="1854"/>
        <end position="1864"/>
    </location>
</feature>
<feature type="compositionally biased region" description="Basic and acidic residues" evidence="5">
    <location>
        <begin position="5558"/>
        <end position="5570"/>
    </location>
</feature>
<feature type="region of interest" description="Disordered" evidence="5">
    <location>
        <begin position="1848"/>
        <end position="1912"/>
    </location>
</feature>
<feature type="compositionally biased region" description="Basic and acidic residues" evidence="5">
    <location>
        <begin position="1891"/>
        <end position="1903"/>
    </location>
</feature>
<dbReference type="SMART" id="SM00064">
    <property type="entry name" value="FYVE"/>
    <property type="match status" value="1"/>
</dbReference>
<feature type="compositionally biased region" description="Low complexity" evidence="5">
    <location>
        <begin position="3862"/>
        <end position="3884"/>
    </location>
</feature>
<feature type="region of interest" description="Disordered" evidence="5">
    <location>
        <begin position="3862"/>
        <end position="3885"/>
    </location>
</feature>
<dbReference type="InterPro" id="IPR017455">
    <property type="entry name" value="Znf_FYVE-rel"/>
</dbReference>
<feature type="compositionally biased region" description="Basic and acidic residues" evidence="5">
    <location>
        <begin position="4260"/>
        <end position="4272"/>
    </location>
</feature>
<feature type="region of interest" description="Disordered" evidence="5">
    <location>
        <begin position="3346"/>
        <end position="3425"/>
    </location>
</feature>
<feature type="compositionally biased region" description="Low complexity" evidence="5">
    <location>
        <begin position="3610"/>
        <end position="3626"/>
    </location>
</feature>
<feature type="region of interest" description="Disordered" evidence="5">
    <location>
        <begin position="1294"/>
        <end position="1319"/>
    </location>
</feature>
<feature type="compositionally biased region" description="Low complexity" evidence="5">
    <location>
        <begin position="1306"/>
        <end position="1319"/>
    </location>
</feature>
<feature type="compositionally biased region" description="Polar residues" evidence="5">
    <location>
        <begin position="5184"/>
        <end position="5194"/>
    </location>
</feature>
<feature type="region of interest" description="Disordered" evidence="5">
    <location>
        <begin position="3706"/>
        <end position="3765"/>
    </location>
</feature>
<feature type="compositionally biased region" description="Basic and acidic residues" evidence="5">
    <location>
        <begin position="5661"/>
        <end position="5675"/>
    </location>
</feature>
<feature type="region of interest" description="Disordered" evidence="5">
    <location>
        <begin position="4032"/>
        <end position="4105"/>
    </location>
</feature>